<dbReference type="EMBL" id="HG994371">
    <property type="protein sequence ID" value="CAF2032471.1"/>
    <property type="molecule type" value="Genomic_DNA"/>
</dbReference>
<gene>
    <name evidence="1" type="ORF">DARMORV10_C07P61380.1</name>
</gene>
<evidence type="ECO:0000313" key="1">
    <source>
        <dbReference type="EMBL" id="CAF2032471.1"/>
    </source>
</evidence>
<dbReference type="Gramene" id="CDX72560">
    <property type="protein sequence ID" value="CDX72560"/>
    <property type="gene ID" value="GSBRNA2T00100098001"/>
</dbReference>
<sequence>MVQSDWFLSSRGLNSVSNWHFIKRKLQRRNKSYTRRYTNLQRDPTTPKNRFQAHILVKITKTTKYLNSGPSAFK</sequence>
<dbReference type="SMR" id="A0A816NDN1"/>
<organism evidence="1">
    <name type="scientific">Brassica napus</name>
    <name type="common">Rape</name>
    <dbReference type="NCBI Taxonomy" id="3708"/>
    <lineage>
        <taxon>Eukaryota</taxon>
        <taxon>Viridiplantae</taxon>
        <taxon>Streptophyta</taxon>
        <taxon>Embryophyta</taxon>
        <taxon>Tracheophyta</taxon>
        <taxon>Spermatophyta</taxon>
        <taxon>Magnoliopsida</taxon>
        <taxon>eudicotyledons</taxon>
        <taxon>Gunneridae</taxon>
        <taxon>Pentapetalae</taxon>
        <taxon>rosids</taxon>
        <taxon>malvids</taxon>
        <taxon>Brassicales</taxon>
        <taxon>Brassicaceae</taxon>
        <taxon>Brassiceae</taxon>
        <taxon>Brassica</taxon>
    </lineage>
</organism>
<accession>A0A816NDN1</accession>
<reference evidence="1" key="1">
    <citation type="submission" date="2021-01" db="EMBL/GenBank/DDBJ databases">
        <authorList>
            <consortium name="Genoscope - CEA"/>
            <person name="William W."/>
        </authorList>
    </citation>
    <scope>NUCLEOTIDE SEQUENCE</scope>
</reference>
<name>A0A816NDN1_BRANA</name>
<proteinExistence type="predicted"/>
<protein>
    <submittedName>
        <fullName evidence="1">(rape) hypothetical protein</fullName>
    </submittedName>
</protein>
<dbReference type="AlphaFoldDB" id="A0A816NDN1"/>
<dbReference type="Proteomes" id="UP001295469">
    <property type="component" value="Chromosome C07"/>
</dbReference>